<keyword evidence="11" id="KW-1185">Reference proteome</keyword>
<name>A0A223KY22_9BACI</name>
<dbReference type="FunFam" id="3.60.40.10:FF:000002">
    <property type="entry name" value="Serine/threonine phosphatase stp"/>
    <property type="match status" value="1"/>
</dbReference>
<keyword evidence="3" id="KW-0479">Metal-binding</keyword>
<sequence>MKSVFLTNKGKVRTHNEDHGGIYEKNDGLTLAIVCDGMGGHQAGDIASKLAVEKMEAYWNEEEVFSSPNDTETWLKNKIVQVNSDLYQYASVHKECNGMGTTIVAAVCTSSYVTIGHVGDSRCYLSSEEQIKQLTDDHSFVNELVKSGQISKEDAEHHPRKNVILQALGTEQSVKVDIRTLPLEEDGYLLLCSDGLTNKVSDEELISILHNSEMLLQEKAEQMINLANEYGGEDNISVAIVNLSVTEMESR</sequence>
<dbReference type="EMBL" id="CP018866">
    <property type="protein sequence ID" value="AST94344.1"/>
    <property type="molecule type" value="Genomic_DNA"/>
</dbReference>
<dbReference type="Pfam" id="PF13672">
    <property type="entry name" value="PP2C_2"/>
    <property type="match status" value="1"/>
</dbReference>
<dbReference type="KEGG" id="bcoh:BC6307_12830"/>
<dbReference type="Proteomes" id="UP000215224">
    <property type="component" value="Chromosome"/>
</dbReference>
<evidence type="ECO:0000256" key="4">
    <source>
        <dbReference type="ARBA" id="ARBA00022801"/>
    </source>
</evidence>
<gene>
    <name evidence="10" type="ORF">BC6307_12830</name>
</gene>
<evidence type="ECO:0000256" key="6">
    <source>
        <dbReference type="ARBA" id="ARBA00023211"/>
    </source>
</evidence>
<dbReference type="SMART" id="SM00332">
    <property type="entry name" value="PP2Cc"/>
    <property type="match status" value="1"/>
</dbReference>
<dbReference type="PANTHER" id="PTHR13832">
    <property type="entry name" value="PROTEIN PHOSPHATASE 2C"/>
    <property type="match status" value="1"/>
</dbReference>
<comment type="catalytic activity">
    <reaction evidence="8">
        <text>O-phospho-L-threonyl-[protein] + H2O = L-threonyl-[protein] + phosphate</text>
        <dbReference type="Rhea" id="RHEA:47004"/>
        <dbReference type="Rhea" id="RHEA-COMP:11060"/>
        <dbReference type="Rhea" id="RHEA-COMP:11605"/>
        <dbReference type="ChEBI" id="CHEBI:15377"/>
        <dbReference type="ChEBI" id="CHEBI:30013"/>
        <dbReference type="ChEBI" id="CHEBI:43474"/>
        <dbReference type="ChEBI" id="CHEBI:61977"/>
        <dbReference type="EC" id="3.1.3.16"/>
    </reaction>
</comment>
<feature type="domain" description="PPM-type phosphatase" evidence="9">
    <location>
        <begin position="2"/>
        <end position="243"/>
    </location>
</feature>
<comment type="cofactor">
    <cofactor evidence="1">
        <name>Mn(2+)</name>
        <dbReference type="ChEBI" id="CHEBI:29035"/>
    </cofactor>
</comment>
<keyword evidence="6" id="KW-0464">Manganese</keyword>
<organism evidence="10 11">
    <name type="scientific">Sutcliffiella cohnii</name>
    <dbReference type="NCBI Taxonomy" id="33932"/>
    <lineage>
        <taxon>Bacteria</taxon>
        <taxon>Bacillati</taxon>
        <taxon>Bacillota</taxon>
        <taxon>Bacilli</taxon>
        <taxon>Bacillales</taxon>
        <taxon>Bacillaceae</taxon>
        <taxon>Sutcliffiella</taxon>
    </lineage>
</organism>
<dbReference type="EC" id="3.1.3.16" evidence="2"/>
<dbReference type="PANTHER" id="PTHR13832:SF860">
    <property type="entry name" value="PROTEIN PHOSPHATASE PHPP"/>
    <property type="match status" value="1"/>
</dbReference>
<evidence type="ECO:0000313" key="10">
    <source>
        <dbReference type="EMBL" id="AST94344.1"/>
    </source>
</evidence>
<evidence type="ECO:0000259" key="9">
    <source>
        <dbReference type="PROSITE" id="PS51746"/>
    </source>
</evidence>
<evidence type="ECO:0000256" key="3">
    <source>
        <dbReference type="ARBA" id="ARBA00022723"/>
    </source>
</evidence>
<evidence type="ECO:0000256" key="7">
    <source>
        <dbReference type="ARBA" id="ARBA00047761"/>
    </source>
</evidence>
<evidence type="ECO:0000313" key="11">
    <source>
        <dbReference type="Proteomes" id="UP000215224"/>
    </source>
</evidence>
<evidence type="ECO:0000256" key="5">
    <source>
        <dbReference type="ARBA" id="ARBA00022912"/>
    </source>
</evidence>
<dbReference type="NCBIfam" id="NF033484">
    <property type="entry name" value="Stp1_PP2C_phos"/>
    <property type="match status" value="1"/>
</dbReference>
<dbReference type="InterPro" id="IPR036457">
    <property type="entry name" value="PPM-type-like_dom_sf"/>
</dbReference>
<dbReference type="Gene3D" id="3.60.40.10">
    <property type="entry name" value="PPM-type phosphatase domain"/>
    <property type="match status" value="1"/>
</dbReference>
<dbReference type="InterPro" id="IPR015655">
    <property type="entry name" value="PP2C"/>
</dbReference>
<dbReference type="STRING" id="1314751.GCA_001591425_02958"/>
<dbReference type="AlphaFoldDB" id="A0A223KY22"/>
<dbReference type="SMART" id="SM00331">
    <property type="entry name" value="PP2C_SIG"/>
    <property type="match status" value="1"/>
</dbReference>
<proteinExistence type="predicted"/>
<dbReference type="InterPro" id="IPR001932">
    <property type="entry name" value="PPM-type_phosphatase-like_dom"/>
</dbReference>
<dbReference type="PROSITE" id="PS51746">
    <property type="entry name" value="PPM_2"/>
    <property type="match status" value="1"/>
</dbReference>
<evidence type="ECO:0000256" key="1">
    <source>
        <dbReference type="ARBA" id="ARBA00001936"/>
    </source>
</evidence>
<dbReference type="SUPFAM" id="SSF81606">
    <property type="entry name" value="PP2C-like"/>
    <property type="match status" value="1"/>
</dbReference>
<reference evidence="10 11" key="1">
    <citation type="submission" date="2016-12" db="EMBL/GenBank/DDBJ databases">
        <title>The whole genome sequencing and assembly of Bacillus cohnii DSM 6307T strain.</title>
        <authorList>
            <person name="Lee Y.-J."/>
            <person name="Yi H."/>
            <person name="Bahn Y.-S."/>
            <person name="Kim J.F."/>
            <person name="Lee D.-W."/>
        </authorList>
    </citation>
    <scope>NUCLEOTIDE SEQUENCE [LARGE SCALE GENOMIC DNA]</scope>
    <source>
        <strain evidence="10 11">DSM 6307</strain>
    </source>
</reference>
<dbReference type="GO" id="GO:0046872">
    <property type="term" value="F:metal ion binding"/>
    <property type="evidence" value="ECO:0007669"/>
    <property type="project" value="UniProtKB-KW"/>
</dbReference>
<evidence type="ECO:0000256" key="2">
    <source>
        <dbReference type="ARBA" id="ARBA00013081"/>
    </source>
</evidence>
<dbReference type="CDD" id="cd00143">
    <property type="entry name" value="PP2Cc"/>
    <property type="match status" value="1"/>
</dbReference>
<protein>
    <recommendedName>
        <fullName evidence="2">protein-serine/threonine phosphatase</fullName>
        <ecNumber evidence="2">3.1.3.16</ecNumber>
    </recommendedName>
</protein>
<comment type="catalytic activity">
    <reaction evidence="7">
        <text>O-phospho-L-seryl-[protein] + H2O = L-seryl-[protein] + phosphate</text>
        <dbReference type="Rhea" id="RHEA:20629"/>
        <dbReference type="Rhea" id="RHEA-COMP:9863"/>
        <dbReference type="Rhea" id="RHEA-COMP:11604"/>
        <dbReference type="ChEBI" id="CHEBI:15377"/>
        <dbReference type="ChEBI" id="CHEBI:29999"/>
        <dbReference type="ChEBI" id="CHEBI:43474"/>
        <dbReference type="ChEBI" id="CHEBI:83421"/>
        <dbReference type="EC" id="3.1.3.16"/>
    </reaction>
</comment>
<evidence type="ECO:0000256" key="8">
    <source>
        <dbReference type="ARBA" id="ARBA00048336"/>
    </source>
</evidence>
<keyword evidence="5" id="KW-0904">Protein phosphatase</keyword>
<dbReference type="RefSeq" id="WP_066417729.1">
    <property type="nucleotide sequence ID" value="NZ_CP018866.1"/>
</dbReference>
<dbReference type="GO" id="GO:0004722">
    <property type="term" value="F:protein serine/threonine phosphatase activity"/>
    <property type="evidence" value="ECO:0007669"/>
    <property type="project" value="UniProtKB-EC"/>
</dbReference>
<accession>A0A223KY22</accession>
<keyword evidence="4" id="KW-0378">Hydrolase</keyword>